<sequence>MKCMLGKVNATACVKSSLNLHVAAIQPKCMVVMPGDFVRAENKSLYPVKGVLHPNLVDRLF</sequence>
<evidence type="ECO:0000313" key="1">
    <source>
        <dbReference type="EMBL" id="KRY01943.1"/>
    </source>
</evidence>
<accession>A0A0V0YNL3</accession>
<proteinExistence type="predicted"/>
<dbReference type="AlphaFoldDB" id="A0A0V0YNL3"/>
<protein>
    <submittedName>
        <fullName evidence="1">Uncharacterized protein</fullName>
    </submittedName>
</protein>
<organism evidence="1 2">
    <name type="scientific">Trichinella pseudospiralis</name>
    <name type="common">Parasitic roundworm</name>
    <dbReference type="NCBI Taxonomy" id="6337"/>
    <lineage>
        <taxon>Eukaryota</taxon>
        <taxon>Metazoa</taxon>
        <taxon>Ecdysozoa</taxon>
        <taxon>Nematoda</taxon>
        <taxon>Enoplea</taxon>
        <taxon>Dorylaimia</taxon>
        <taxon>Trichinellida</taxon>
        <taxon>Trichinellidae</taxon>
        <taxon>Trichinella</taxon>
    </lineage>
</organism>
<dbReference type="Proteomes" id="UP000054815">
    <property type="component" value="Unassembled WGS sequence"/>
</dbReference>
<gene>
    <name evidence="1" type="ORF">T4E_905</name>
</gene>
<evidence type="ECO:0000313" key="2">
    <source>
        <dbReference type="Proteomes" id="UP000054815"/>
    </source>
</evidence>
<name>A0A0V0YNL3_TRIPS</name>
<dbReference type="EMBL" id="JYDU01000001">
    <property type="protein sequence ID" value="KRY01943.1"/>
    <property type="molecule type" value="Genomic_DNA"/>
</dbReference>
<reference evidence="1 2" key="1">
    <citation type="submission" date="2015-01" db="EMBL/GenBank/DDBJ databases">
        <title>Evolution of Trichinella species and genotypes.</title>
        <authorList>
            <person name="Korhonen P.K."/>
            <person name="Edoardo P."/>
            <person name="Giuseppe L.R."/>
            <person name="Gasser R.B."/>
        </authorList>
    </citation>
    <scope>NUCLEOTIDE SEQUENCE [LARGE SCALE GENOMIC DNA]</scope>
    <source>
        <strain evidence="1">ISS141</strain>
    </source>
</reference>
<comment type="caution">
    <text evidence="1">The sequence shown here is derived from an EMBL/GenBank/DDBJ whole genome shotgun (WGS) entry which is preliminary data.</text>
</comment>